<keyword evidence="6 7" id="KW-0472">Membrane</keyword>
<feature type="transmembrane region" description="Helical" evidence="7">
    <location>
        <begin position="76"/>
        <end position="95"/>
    </location>
</feature>
<feature type="transmembrane region" description="Helical" evidence="7">
    <location>
        <begin position="249"/>
        <end position="266"/>
    </location>
</feature>
<dbReference type="SUPFAM" id="SSF103473">
    <property type="entry name" value="MFS general substrate transporter"/>
    <property type="match status" value="1"/>
</dbReference>
<feature type="transmembrane region" description="Helical" evidence="7">
    <location>
        <begin position="365"/>
        <end position="383"/>
    </location>
</feature>
<evidence type="ECO:0000256" key="6">
    <source>
        <dbReference type="ARBA" id="ARBA00023136"/>
    </source>
</evidence>
<feature type="transmembrane region" description="Helical" evidence="7">
    <location>
        <begin position="302"/>
        <end position="325"/>
    </location>
</feature>
<keyword evidence="2" id="KW-0813">Transport</keyword>
<comment type="caution">
    <text evidence="9">The sequence shown here is derived from an EMBL/GenBank/DDBJ whole genome shotgun (WGS) entry which is preliminary data.</text>
</comment>
<dbReference type="InterPro" id="IPR036259">
    <property type="entry name" value="MFS_trans_sf"/>
</dbReference>
<feature type="domain" description="Major facilitator superfamily (MFS) profile" evidence="8">
    <location>
        <begin position="10"/>
        <end position="391"/>
    </location>
</feature>
<evidence type="ECO:0000256" key="2">
    <source>
        <dbReference type="ARBA" id="ARBA00022448"/>
    </source>
</evidence>
<keyword evidence="3" id="KW-1003">Cell membrane</keyword>
<dbReference type="InterPro" id="IPR011701">
    <property type="entry name" value="MFS"/>
</dbReference>
<sequence>MADPVSLWKIAPSVYLPALLYGIGQGAIAPVVALSARDLGASFAGASLVVAAAGVGQVIGDIPAGALTTRIGERRAMLLATGLVSVALVACLVVPTVWGLAVAIGATGLAGAVWGLARQAYLSEAVPLEMRARALSTLGGVQRIGSFIGPFLGAFAMKFLGTDGAYWVHLVAAALACVVLLSLPDIESVRRSRAGRPVVLQSTRAVIHEHLPVLRTLGIGALLVGAVRASRQVVIPLWAEHIGLDPQTTSLIFGISGAVDMLLFYPAGSVMDRFGRKWVAVPSMLVLGLAHLLLPLTHSGAALTAVALLMGIGNGLGAGVIMTLGADASPPVGRAQFLGAFRLFADTGNGAGPFLIAAVTALSSLAPAVLFMGLTGWAAAFAMSRWIPPRPQAPSLPQALQ</sequence>
<evidence type="ECO:0000256" key="7">
    <source>
        <dbReference type="SAM" id="Phobius"/>
    </source>
</evidence>
<evidence type="ECO:0000256" key="5">
    <source>
        <dbReference type="ARBA" id="ARBA00022989"/>
    </source>
</evidence>
<evidence type="ECO:0000256" key="4">
    <source>
        <dbReference type="ARBA" id="ARBA00022692"/>
    </source>
</evidence>
<feature type="transmembrane region" description="Helical" evidence="7">
    <location>
        <begin position="101"/>
        <end position="121"/>
    </location>
</feature>
<dbReference type="Pfam" id="PF07690">
    <property type="entry name" value="MFS_1"/>
    <property type="match status" value="2"/>
</dbReference>
<protein>
    <submittedName>
        <fullName evidence="9">MFS family arabinose efflux permease</fullName>
    </submittedName>
</protein>
<keyword evidence="5 7" id="KW-1133">Transmembrane helix</keyword>
<dbReference type="InterPro" id="IPR050171">
    <property type="entry name" value="MFS_Transporters"/>
</dbReference>
<feature type="transmembrane region" description="Helical" evidence="7">
    <location>
        <begin position="166"/>
        <end position="183"/>
    </location>
</feature>
<proteinExistence type="predicted"/>
<comment type="subcellular location">
    <subcellularLocation>
        <location evidence="1">Cell membrane</location>
        <topology evidence="1">Multi-pass membrane protein</topology>
    </subcellularLocation>
</comment>
<dbReference type="EMBL" id="SLWM01000008">
    <property type="protein sequence ID" value="TCO20808.1"/>
    <property type="molecule type" value="Genomic_DNA"/>
</dbReference>
<keyword evidence="4 7" id="KW-0812">Transmembrane</keyword>
<dbReference type="PANTHER" id="PTHR23517">
    <property type="entry name" value="RESISTANCE PROTEIN MDTM, PUTATIVE-RELATED-RELATED"/>
    <property type="match status" value="1"/>
</dbReference>
<dbReference type="Proteomes" id="UP000295818">
    <property type="component" value="Unassembled WGS sequence"/>
</dbReference>
<keyword evidence="10" id="KW-1185">Reference proteome</keyword>
<dbReference type="PANTHER" id="PTHR23517:SF3">
    <property type="entry name" value="INTEGRAL MEMBRANE TRANSPORT PROTEIN"/>
    <property type="match status" value="1"/>
</dbReference>
<dbReference type="RefSeq" id="WP_132190593.1">
    <property type="nucleotide sequence ID" value="NZ_SLWM01000008.1"/>
</dbReference>
<evidence type="ECO:0000313" key="9">
    <source>
        <dbReference type="EMBL" id="TCO20808.1"/>
    </source>
</evidence>
<evidence type="ECO:0000256" key="1">
    <source>
        <dbReference type="ARBA" id="ARBA00004651"/>
    </source>
</evidence>
<gene>
    <name evidence="9" type="ORF">EV644_10822</name>
</gene>
<name>A0ABY2BHT4_9ACTN</name>
<feature type="transmembrane region" description="Helical" evidence="7">
    <location>
        <begin position="278"/>
        <end position="296"/>
    </location>
</feature>
<evidence type="ECO:0000313" key="10">
    <source>
        <dbReference type="Proteomes" id="UP000295818"/>
    </source>
</evidence>
<accession>A0ABY2BHT4</accession>
<reference evidence="9 10" key="1">
    <citation type="journal article" date="2015" name="Stand. Genomic Sci.">
        <title>Genomic Encyclopedia of Bacterial and Archaeal Type Strains, Phase III: the genomes of soil and plant-associated and newly described type strains.</title>
        <authorList>
            <person name="Whitman W.B."/>
            <person name="Woyke T."/>
            <person name="Klenk H.P."/>
            <person name="Zhou Y."/>
            <person name="Lilburn T.G."/>
            <person name="Beck B.J."/>
            <person name="De Vos P."/>
            <person name="Vandamme P."/>
            <person name="Eisen J.A."/>
            <person name="Garrity G."/>
            <person name="Hugenholtz P."/>
            <person name="Kyrpides N.C."/>
        </authorList>
    </citation>
    <scope>NUCLEOTIDE SEQUENCE [LARGE SCALE GENOMIC DNA]</scope>
    <source>
        <strain evidence="9 10">VKM Ac-2538</strain>
    </source>
</reference>
<dbReference type="Gene3D" id="1.20.1250.20">
    <property type="entry name" value="MFS general substrate transporter like domains"/>
    <property type="match status" value="2"/>
</dbReference>
<dbReference type="CDD" id="cd17325">
    <property type="entry name" value="MFS_MdtG_SLC18_like"/>
    <property type="match status" value="1"/>
</dbReference>
<dbReference type="InterPro" id="IPR020846">
    <property type="entry name" value="MFS_dom"/>
</dbReference>
<evidence type="ECO:0000256" key="3">
    <source>
        <dbReference type="ARBA" id="ARBA00022475"/>
    </source>
</evidence>
<evidence type="ECO:0000259" key="8">
    <source>
        <dbReference type="PROSITE" id="PS50850"/>
    </source>
</evidence>
<feature type="transmembrane region" description="Helical" evidence="7">
    <location>
        <begin position="39"/>
        <end position="64"/>
    </location>
</feature>
<organism evidence="9 10">
    <name type="scientific">Kribbella orskensis</name>
    <dbReference type="NCBI Taxonomy" id="2512216"/>
    <lineage>
        <taxon>Bacteria</taxon>
        <taxon>Bacillati</taxon>
        <taxon>Actinomycetota</taxon>
        <taxon>Actinomycetes</taxon>
        <taxon>Propionibacteriales</taxon>
        <taxon>Kribbellaceae</taxon>
        <taxon>Kribbella</taxon>
    </lineage>
</organism>
<dbReference type="PROSITE" id="PS50850">
    <property type="entry name" value="MFS"/>
    <property type="match status" value="1"/>
</dbReference>
<feature type="transmembrane region" description="Helical" evidence="7">
    <location>
        <begin position="12"/>
        <end position="33"/>
    </location>
</feature>